<accession>A0A835NTC6</accession>
<dbReference type="Gene3D" id="1.10.510.10">
    <property type="entry name" value="Transferase(Phosphotransferase) domain 1"/>
    <property type="match status" value="1"/>
</dbReference>
<dbReference type="EMBL" id="JADDUC020000007">
    <property type="protein sequence ID" value="KAI1237685.1"/>
    <property type="molecule type" value="Genomic_DNA"/>
</dbReference>
<dbReference type="Proteomes" id="UP000618051">
    <property type="component" value="Unassembled WGS sequence"/>
</dbReference>
<dbReference type="OrthoDB" id="427480at2759"/>
<evidence type="ECO:0000313" key="8">
    <source>
        <dbReference type="Proteomes" id="UP000618051"/>
    </source>
</evidence>
<dbReference type="InterPro" id="IPR000719">
    <property type="entry name" value="Prot_kinase_dom"/>
</dbReference>
<organism evidence="6">
    <name type="scientific">Lamprotornis superbus</name>
    <dbReference type="NCBI Taxonomy" id="245042"/>
    <lineage>
        <taxon>Eukaryota</taxon>
        <taxon>Metazoa</taxon>
        <taxon>Chordata</taxon>
        <taxon>Craniata</taxon>
        <taxon>Vertebrata</taxon>
        <taxon>Euteleostomi</taxon>
        <taxon>Archelosauria</taxon>
        <taxon>Archosauria</taxon>
        <taxon>Dinosauria</taxon>
        <taxon>Saurischia</taxon>
        <taxon>Theropoda</taxon>
        <taxon>Coelurosauria</taxon>
        <taxon>Aves</taxon>
        <taxon>Neognathae</taxon>
        <taxon>Neoaves</taxon>
        <taxon>Telluraves</taxon>
        <taxon>Australaves</taxon>
        <taxon>Passeriformes</taxon>
        <taxon>Sturnidae</taxon>
        <taxon>Lamprotornis</taxon>
    </lineage>
</organism>
<dbReference type="PROSITE" id="PS50011">
    <property type="entry name" value="PROTEIN_KINASE_DOM"/>
    <property type="match status" value="1"/>
</dbReference>
<dbReference type="AlphaFoldDB" id="A0A835NTC6"/>
<keyword evidence="4" id="KW-0732">Signal</keyword>
<gene>
    <name evidence="7" type="ORF">IHE44_0013770</name>
    <name evidence="6" type="ORF">IHE44_012014</name>
</gene>
<comment type="caution">
    <text evidence="6">The sequence shown here is derived from an EMBL/GenBank/DDBJ whole genome shotgun (WGS) entry which is preliminary data.</text>
</comment>
<protein>
    <recommendedName>
        <fullName evidence="2">AarF domain-containing protein kinase 1</fullName>
    </recommendedName>
</protein>
<dbReference type="Pfam" id="PF03109">
    <property type="entry name" value="ABC1"/>
    <property type="match status" value="1"/>
</dbReference>
<proteinExistence type="inferred from homology"/>
<evidence type="ECO:0000313" key="7">
    <source>
        <dbReference type="EMBL" id="KAI1237685.1"/>
    </source>
</evidence>
<dbReference type="GO" id="GO:0004672">
    <property type="term" value="F:protein kinase activity"/>
    <property type="evidence" value="ECO:0007669"/>
    <property type="project" value="InterPro"/>
</dbReference>
<comment type="function">
    <text evidence="3">Appears to be essential for maintaining mitochondrial cristae formation and mitochondrial function by acting via YME1L1 in a kinase-independent manner to regulate essential mitochondrial structural proteins OPA1 and IMMT. The action of this enzyme is not yet clear. It is not known if it has protein kinase activity and what type of substrate it would phosphorylate (Ser, Thr or Tyr).</text>
</comment>
<dbReference type="CDD" id="cd13969">
    <property type="entry name" value="ADCK1-like"/>
    <property type="match status" value="1"/>
</dbReference>
<dbReference type="InterPro" id="IPR004147">
    <property type="entry name" value="ABC1_dom"/>
</dbReference>
<comment type="similarity">
    <text evidence="1">Belongs to the protein kinase superfamily. ADCK protein kinase family.</text>
</comment>
<dbReference type="PANTHER" id="PTHR43173">
    <property type="entry name" value="ABC1 FAMILY PROTEIN"/>
    <property type="match status" value="1"/>
</dbReference>
<reference evidence="6" key="1">
    <citation type="submission" date="2020-10" db="EMBL/GenBank/DDBJ databases">
        <title>Feather gene expression reveals the developmental basis of iridescence in African starlings.</title>
        <authorList>
            <person name="Rubenstein D.R."/>
        </authorList>
    </citation>
    <scope>NUCLEOTIDE SEQUENCE</scope>
    <source>
        <strain evidence="6">SS15</strain>
        <tissue evidence="6">Liver</tissue>
    </source>
</reference>
<dbReference type="InterPro" id="IPR051130">
    <property type="entry name" value="Mito_struct-func_regulator"/>
</dbReference>
<keyword evidence="6" id="KW-0808">Transferase</keyword>
<sequence length="825" mass="92565">GSSVMALRALKFASLTAAASGIYLYGNKFLDPNDFGVVRVGRAIATTAIITYDYLTSLRSVPYGSEEYEFLKSQVHLRSAERLRELCCSNRGTFIKVGQHLGALDYLLPEEYTRTLKVLHSQAPQSTRQEIEQVIREDLGKEIKELFMSFEDTPLGAASLAQVHKAVLQDGRTVAVKIQHPKVQAQSSKDILLMEVLLLVVKQIFPDFEFMWLVEEAKKNLPLELDFLNEGRNAEKVAHMLKNFDFLKVPRIYWELSTSRVLLMEFMEGGQVNDRAYMERNGINVNEISRNLGKLYSEMIFVNGFVHCDPHPGNVLVKKCPASGKAHIILLDHGLYQVLSESFRMDYCHLWQALIKADMKRVQKYSRRLGAGDLYPLFACMLTARSWESVNRGIDQSPVSASEDMEIRSNAAAYLPQITQLLNNVPRQMLLLLKTNDLLRGIESALHTRASASSFLNMSRCCIRAVSTYQRSKSHSLYRRAQISLTEALSLWQINLYEFFLWLKGSQLGNWWDCAGNKCLFDSLLNNLKEFKRILALPRMPQNIHRPSERRRFLRGVRPCGKLSLGFSLPAPGKEDSNEVCTTSESSGTASDVFWDGMGWDEMRWRSRHLSAGRTPHILLPSSMLSLPPPCLWECAAAHLCEISPWTEFIYLGREAGDRVQLSALPTLGAVAGVMCSLIFAKSKKETLVRLNILANLVPNPCNDRSEIPLTSGSYDGIREWNGVWLNQCLAQALIAGRLASMGGSDLFLSQLELLSESWPGVTCLSPRYPLEGPDSKSGRETAAPQTGFWQFAAGREQGIFGRALSIVISLCWEAELLGGTVLQC</sequence>
<evidence type="ECO:0000259" key="5">
    <source>
        <dbReference type="PROSITE" id="PS50011"/>
    </source>
</evidence>
<feature type="non-terminal residue" evidence="6">
    <location>
        <position position="1"/>
    </location>
</feature>
<reference evidence="7" key="3">
    <citation type="submission" date="2022-01" db="EMBL/GenBank/DDBJ databases">
        <authorList>
            <person name="Rubenstein D.R."/>
        </authorList>
    </citation>
    <scope>NUCLEOTIDE SEQUENCE</scope>
    <source>
        <strain evidence="7">SS15</strain>
        <tissue evidence="7">Liver</tissue>
    </source>
</reference>
<reference evidence="7 8" key="2">
    <citation type="journal article" date="2021" name="J. Hered.">
        <title>Feather Gene Expression Elucidates the Developmental Basis of Plumage Iridescence in African Starlings.</title>
        <authorList>
            <person name="Rubenstein D.R."/>
            <person name="Corvelo A."/>
            <person name="MacManes M.D."/>
            <person name="Maia R."/>
            <person name="Narzisi G."/>
            <person name="Rousaki A."/>
            <person name="Vandenabeele P."/>
            <person name="Shawkey M.D."/>
            <person name="Solomon J."/>
        </authorList>
    </citation>
    <scope>NUCLEOTIDE SEQUENCE [LARGE SCALE GENOMIC DNA]</scope>
    <source>
        <strain evidence="7">SS15</strain>
    </source>
</reference>
<keyword evidence="6" id="KW-0418">Kinase</keyword>
<dbReference type="GO" id="GO:0007005">
    <property type="term" value="P:mitochondrion organization"/>
    <property type="evidence" value="ECO:0007669"/>
    <property type="project" value="TreeGrafter"/>
</dbReference>
<evidence type="ECO:0000256" key="2">
    <source>
        <dbReference type="ARBA" id="ARBA00040082"/>
    </source>
</evidence>
<dbReference type="InterPro" id="IPR011009">
    <property type="entry name" value="Kinase-like_dom_sf"/>
</dbReference>
<evidence type="ECO:0000256" key="1">
    <source>
        <dbReference type="ARBA" id="ARBA00009670"/>
    </source>
</evidence>
<dbReference type="GO" id="GO:0005524">
    <property type="term" value="F:ATP binding"/>
    <property type="evidence" value="ECO:0007669"/>
    <property type="project" value="InterPro"/>
</dbReference>
<dbReference type="GO" id="GO:0005743">
    <property type="term" value="C:mitochondrial inner membrane"/>
    <property type="evidence" value="ECO:0007669"/>
    <property type="project" value="TreeGrafter"/>
</dbReference>
<evidence type="ECO:0000256" key="4">
    <source>
        <dbReference type="SAM" id="SignalP"/>
    </source>
</evidence>
<feature type="domain" description="Protein kinase" evidence="5">
    <location>
        <begin position="149"/>
        <end position="478"/>
    </location>
</feature>
<dbReference type="GO" id="GO:0055088">
    <property type="term" value="P:lipid homeostasis"/>
    <property type="evidence" value="ECO:0007669"/>
    <property type="project" value="TreeGrafter"/>
</dbReference>
<evidence type="ECO:0000313" key="6">
    <source>
        <dbReference type="EMBL" id="KAG0120846.1"/>
    </source>
</evidence>
<dbReference type="PANTHER" id="PTHR43173:SF19">
    <property type="entry name" value="AARF DOMAIN-CONTAINING PROTEIN KINASE 1"/>
    <property type="match status" value="1"/>
</dbReference>
<keyword evidence="8" id="KW-1185">Reference proteome</keyword>
<dbReference type="EMBL" id="JADDUC010000058">
    <property type="protein sequence ID" value="KAG0120846.1"/>
    <property type="molecule type" value="Genomic_DNA"/>
</dbReference>
<feature type="signal peptide" evidence="4">
    <location>
        <begin position="1"/>
        <end position="21"/>
    </location>
</feature>
<dbReference type="SUPFAM" id="SSF56112">
    <property type="entry name" value="Protein kinase-like (PK-like)"/>
    <property type="match status" value="1"/>
</dbReference>
<evidence type="ECO:0000256" key="3">
    <source>
        <dbReference type="ARBA" id="ARBA00045626"/>
    </source>
</evidence>
<dbReference type="InterPro" id="IPR045307">
    <property type="entry name" value="ADCK1_dom"/>
</dbReference>
<name>A0A835NTC6_9PASS</name>
<feature type="chain" id="PRO_5032509309" description="AarF domain-containing protein kinase 1" evidence="4">
    <location>
        <begin position="22"/>
        <end position="825"/>
    </location>
</feature>